<keyword evidence="3 5" id="KW-1133">Transmembrane helix</keyword>
<dbReference type="InterPro" id="IPR036640">
    <property type="entry name" value="ABC1_TM_sf"/>
</dbReference>
<dbReference type="Proteomes" id="UP000482209">
    <property type="component" value="Unassembled WGS sequence"/>
</dbReference>
<dbReference type="GO" id="GO:0005886">
    <property type="term" value="C:plasma membrane"/>
    <property type="evidence" value="ECO:0007669"/>
    <property type="project" value="UniProtKB-SubCell"/>
</dbReference>
<dbReference type="InterPro" id="IPR027417">
    <property type="entry name" value="P-loop_NTPase"/>
</dbReference>
<dbReference type="PANTHER" id="PTHR24221:SF654">
    <property type="entry name" value="ATP-BINDING CASSETTE SUB-FAMILY B MEMBER 6"/>
    <property type="match status" value="1"/>
</dbReference>
<dbReference type="InterPro" id="IPR003439">
    <property type="entry name" value="ABC_transporter-like_ATP-bd"/>
</dbReference>
<feature type="transmembrane region" description="Helical" evidence="5">
    <location>
        <begin position="163"/>
        <end position="181"/>
    </location>
</feature>
<accession>A0A6L5XZG5</accession>
<dbReference type="EMBL" id="VUMT01000015">
    <property type="protein sequence ID" value="MSS64240.1"/>
    <property type="molecule type" value="Genomic_DNA"/>
</dbReference>
<organism evidence="8 9">
    <name type="scientific">Velocimicrobium porci</name>
    <dbReference type="NCBI Taxonomy" id="2606634"/>
    <lineage>
        <taxon>Bacteria</taxon>
        <taxon>Bacillati</taxon>
        <taxon>Bacillota</taxon>
        <taxon>Clostridia</taxon>
        <taxon>Lachnospirales</taxon>
        <taxon>Lachnospiraceae</taxon>
        <taxon>Velocimicrobium</taxon>
    </lineage>
</organism>
<dbReference type="Pfam" id="PF00005">
    <property type="entry name" value="ABC_tran"/>
    <property type="match status" value="1"/>
</dbReference>
<evidence type="ECO:0000256" key="1">
    <source>
        <dbReference type="ARBA" id="ARBA00004651"/>
    </source>
</evidence>
<keyword evidence="2 5" id="KW-0812">Transmembrane</keyword>
<feature type="transmembrane region" description="Helical" evidence="5">
    <location>
        <begin position="45"/>
        <end position="65"/>
    </location>
</feature>
<proteinExistence type="predicted"/>
<gene>
    <name evidence="8" type="ORF">FYJ58_10190</name>
</gene>
<keyword evidence="8" id="KW-0547">Nucleotide-binding</keyword>
<feature type="transmembrane region" description="Helical" evidence="5">
    <location>
        <begin position="71"/>
        <end position="91"/>
    </location>
</feature>
<evidence type="ECO:0000256" key="4">
    <source>
        <dbReference type="ARBA" id="ARBA00023136"/>
    </source>
</evidence>
<dbReference type="PROSITE" id="PS50893">
    <property type="entry name" value="ABC_TRANSPORTER_2"/>
    <property type="match status" value="1"/>
</dbReference>
<dbReference type="GO" id="GO:0016887">
    <property type="term" value="F:ATP hydrolysis activity"/>
    <property type="evidence" value="ECO:0007669"/>
    <property type="project" value="InterPro"/>
</dbReference>
<reference evidence="8 9" key="1">
    <citation type="submission" date="2019-08" db="EMBL/GenBank/DDBJ databases">
        <title>In-depth cultivation of the pig gut microbiome towards novel bacterial diversity and tailored functional studies.</title>
        <authorList>
            <person name="Wylensek D."/>
            <person name="Hitch T.C.A."/>
            <person name="Clavel T."/>
        </authorList>
    </citation>
    <scope>NUCLEOTIDE SEQUENCE [LARGE SCALE GENOMIC DNA]</scope>
    <source>
        <strain evidence="8 9">WCA-693-APC-MOT-I</strain>
    </source>
</reference>
<dbReference type="Gene3D" id="3.40.50.300">
    <property type="entry name" value="P-loop containing nucleotide triphosphate hydrolases"/>
    <property type="match status" value="1"/>
</dbReference>
<comment type="subcellular location">
    <subcellularLocation>
        <location evidence="1">Cell membrane</location>
        <topology evidence="1">Multi-pass membrane protein</topology>
    </subcellularLocation>
</comment>
<feature type="domain" description="ABC transporter" evidence="6">
    <location>
        <begin position="247"/>
        <end position="462"/>
    </location>
</feature>
<keyword evidence="4 5" id="KW-0472">Membrane</keyword>
<evidence type="ECO:0000256" key="5">
    <source>
        <dbReference type="SAM" id="Phobius"/>
    </source>
</evidence>
<keyword evidence="8" id="KW-0067">ATP-binding</keyword>
<dbReference type="PANTHER" id="PTHR24221">
    <property type="entry name" value="ATP-BINDING CASSETTE SUB-FAMILY B"/>
    <property type="match status" value="1"/>
</dbReference>
<evidence type="ECO:0000313" key="9">
    <source>
        <dbReference type="Proteomes" id="UP000482209"/>
    </source>
</evidence>
<protein>
    <submittedName>
        <fullName evidence="8">ABC transporter ATP-binding protein</fullName>
    </submittedName>
</protein>
<dbReference type="PROSITE" id="PS00211">
    <property type="entry name" value="ABC_TRANSPORTER_1"/>
    <property type="match status" value="1"/>
</dbReference>
<evidence type="ECO:0000313" key="8">
    <source>
        <dbReference type="EMBL" id="MSS64240.1"/>
    </source>
</evidence>
<dbReference type="GO" id="GO:0034040">
    <property type="term" value="F:ATPase-coupled lipid transmembrane transporter activity"/>
    <property type="evidence" value="ECO:0007669"/>
    <property type="project" value="TreeGrafter"/>
</dbReference>
<dbReference type="InterPro" id="IPR017871">
    <property type="entry name" value="ABC_transporter-like_CS"/>
</dbReference>
<dbReference type="SUPFAM" id="SSF90123">
    <property type="entry name" value="ABC transporter transmembrane region"/>
    <property type="match status" value="1"/>
</dbReference>
<dbReference type="CDD" id="cd03228">
    <property type="entry name" value="ABCC_MRP_Like"/>
    <property type="match status" value="1"/>
</dbReference>
<evidence type="ECO:0000259" key="6">
    <source>
        <dbReference type="PROSITE" id="PS50893"/>
    </source>
</evidence>
<dbReference type="AlphaFoldDB" id="A0A6L5XZG5"/>
<name>A0A6L5XZG5_9FIRM</name>
<feature type="domain" description="ABC transmembrane type-1" evidence="7">
    <location>
        <begin position="11"/>
        <end position="216"/>
    </location>
</feature>
<dbReference type="CDD" id="cd07346">
    <property type="entry name" value="ABC_6TM_exporters"/>
    <property type="match status" value="1"/>
</dbReference>
<evidence type="ECO:0000256" key="3">
    <source>
        <dbReference type="ARBA" id="ARBA00022989"/>
    </source>
</evidence>
<dbReference type="Pfam" id="PF00664">
    <property type="entry name" value="ABC_membrane"/>
    <property type="match status" value="1"/>
</dbReference>
<keyword evidence="9" id="KW-1185">Reference proteome</keyword>
<dbReference type="InterPro" id="IPR039421">
    <property type="entry name" value="Type_1_exporter"/>
</dbReference>
<dbReference type="SUPFAM" id="SSF52540">
    <property type="entry name" value="P-loop containing nucleoside triphosphate hydrolases"/>
    <property type="match status" value="1"/>
</dbReference>
<dbReference type="Gene3D" id="1.20.1560.10">
    <property type="entry name" value="ABC transporter type 1, transmembrane domain"/>
    <property type="match status" value="1"/>
</dbReference>
<dbReference type="GO" id="GO:0005524">
    <property type="term" value="F:ATP binding"/>
    <property type="evidence" value="ECO:0007669"/>
    <property type="project" value="UniProtKB-KW"/>
</dbReference>
<sequence>MGRGKQEKNNFACILDRDLKSFREKKIGEYVSIFNNDIDMVEQDYFVNLFQIYSNILGIILQVLVALYLNFYLTIIVIFIGLFVLAFPILFSSSIEIKRKTLLNSYEKMNGNLTDYFKGFEYIKISNLQNIILEKFNIVNEETEKKKYKYLLISNILNSSLKILSIGAIITILVCGAYFVIQNKITIGSLVAILQLYSGVFQNISELSFQISEFTTVKPVVNKLGEILADKGRWDKGEIEIKEFDKIIWEQVGYSYDGKTRILNSIDLKLERNKKYAIIGDSASGKSTIINLLLKKFSYSEGRIQFDDVELKEIKEEALYNMIGYVPQDIHLFCDTLQFNLLLKQSERVEEAKELIRKFELSKFVQNEQNMEDIMIDENSTNLSGGEKQRIGIIRELLKHKPILIMDEGTSNLNREMAEKIQDYILSQTDLTVIHVLHNYTKELLNKYDMIIRVEHGTIREIR</sequence>
<comment type="caution">
    <text evidence="8">The sequence shown here is derived from an EMBL/GenBank/DDBJ whole genome shotgun (WGS) entry which is preliminary data.</text>
</comment>
<evidence type="ECO:0000256" key="2">
    <source>
        <dbReference type="ARBA" id="ARBA00022692"/>
    </source>
</evidence>
<dbReference type="InterPro" id="IPR011527">
    <property type="entry name" value="ABC1_TM_dom"/>
</dbReference>
<dbReference type="GO" id="GO:0140359">
    <property type="term" value="F:ABC-type transporter activity"/>
    <property type="evidence" value="ECO:0007669"/>
    <property type="project" value="InterPro"/>
</dbReference>
<dbReference type="RefSeq" id="WP_154519637.1">
    <property type="nucleotide sequence ID" value="NZ_VUMT01000015.1"/>
</dbReference>
<evidence type="ECO:0000259" key="7">
    <source>
        <dbReference type="PROSITE" id="PS50929"/>
    </source>
</evidence>
<dbReference type="PROSITE" id="PS50929">
    <property type="entry name" value="ABC_TM1F"/>
    <property type="match status" value="1"/>
</dbReference>